<gene>
    <name evidence="2" type="ORF">DK389_12815</name>
</gene>
<accession>A0A2U8W779</accession>
<name>A0A2U8W779_9HYPH</name>
<evidence type="ECO:0000256" key="1">
    <source>
        <dbReference type="SAM" id="MobiDB-lite"/>
    </source>
</evidence>
<keyword evidence="3" id="KW-1185">Reference proteome</keyword>
<evidence type="ECO:0000313" key="2">
    <source>
        <dbReference type="EMBL" id="AWN41242.1"/>
    </source>
</evidence>
<dbReference type="OrthoDB" id="8004851at2"/>
<proteinExistence type="predicted"/>
<dbReference type="Proteomes" id="UP000245926">
    <property type="component" value="Chromosome"/>
</dbReference>
<sequence length="76" mass="7957">MDGRPRRGARGQEAGGRGAGGRGARCAHAGVRKGARGAPAVTWTAGEAPAANCTRSRRKLWQEGEGWIVRTVTACR</sequence>
<dbReference type="KEGG" id="mets:DK389_12815"/>
<feature type="region of interest" description="Disordered" evidence="1">
    <location>
        <begin position="1"/>
        <end position="31"/>
    </location>
</feature>
<dbReference type="AlphaFoldDB" id="A0A2U8W779"/>
<dbReference type="EMBL" id="CP029550">
    <property type="protein sequence ID" value="AWN41242.1"/>
    <property type="molecule type" value="Genomic_DNA"/>
</dbReference>
<evidence type="ECO:0000313" key="3">
    <source>
        <dbReference type="Proteomes" id="UP000245926"/>
    </source>
</evidence>
<feature type="compositionally biased region" description="Gly residues" evidence="1">
    <location>
        <begin position="13"/>
        <end position="23"/>
    </location>
</feature>
<organism evidence="2 3">
    <name type="scientific">Methylobacterium durans</name>
    <dbReference type="NCBI Taxonomy" id="2202825"/>
    <lineage>
        <taxon>Bacteria</taxon>
        <taxon>Pseudomonadati</taxon>
        <taxon>Pseudomonadota</taxon>
        <taxon>Alphaproteobacteria</taxon>
        <taxon>Hyphomicrobiales</taxon>
        <taxon>Methylobacteriaceae</taxon>
        <taxon>Methylobacterium</taxon>
    </lineage>
</organism>
<reference evidence="3" key="1">
    <citation type="submission" date="2018-05" db="EMBL/GenBank/DDBJ databases">
        <title>Complete Genome Sequence of Methylobacterium sp. 17SD2-17.</title>
        <authorList>
            <person name="Srinivasan S."/>
        </authorList>
    </citation>
    <scope>NUCLEOTIDE SEQUENCE [LARGE SCALE GENOMIC DNA]</scope>
    <source>
        <strain evidence="3">17SD2-17</strain>
    </source>
</reference>
<protein>
    <submittedName>
        <fullName evidence="2">Uncharacterized protein</fullName>
    </submittedName>
</protein>